<accession>A0A6J5M5W5</accession>
<dbReference type="InterPro" id="IPR049522">
    <property type="entry name" value="ART-PolyVal_dom"/>
</dbReference>
<organism evidence="2">
    <name type="scientific">uncultured Caudovirales phage</name>
    <dbReference type="NCBI Taxonomy" id="2100421"/>
    <lineage>
        <taxon>Viruses</taxon>
        <taxon>Duplodnaviria</taxon>
        <taxon>Heunggongvirae</taxon>
        <taxon>Uroviricota</taxon>
        <taxon>Caudoviricetes</taxon>
        <taxon>Peduoviridae</taxon>
        <taxon>Maltschvirus</taxon>
        <taxon>Maltschvirus maltsch</taxon>
    </lineage>
</organism>
<evidence type="ECO:0000313" key="2">
    <source>
        <dbReference type="EMBL" id="CAB4141501.1"/>
    </source>
</evidence>
<gene>
    <name evidence="2" type="ORF">UFOVP415_3</name>
</gene>
<dbReference type="EMBL" id="LR796390">
    <property type="protein sequence ID" value="CAB4141501.1"/>
    <property type="molecule type" value="Genomic_DNA"/>
</dbReference>
<name>A0A6J5M5W5_9CAUD</name>
<dbReference type="Pfam" id="PF18760">
    <property type="entry name" value="ART-PolyVal"/>
    <property type="match status" value="1"/>
</dbReference>
<sequence length="390" mass="42525">MDGLRATPYRSSAAGTANDLISGLLGYMRDPRRTQQMQGLAGLLESTGIPKTVERLAFGEPLTNIQQANVPTLRPETANALLTLLPVPSGANRAAMAAGRAGERMAERVVPQVMERGGMPAGLLEGMSSRTVSPLTVYHGSPARFERFDPTKIGSGEGAQAYGYGHYVAESPDVARRYQMGLTQAKGEEVLYKNKPLTDLYSQIENKSMKLSGKAADIENQKLQLVEHMMLDKPPQELIPYARETGFDPAVIDWLEKDVAKNTQIPGAFYEIDLPDEQIARMLDYDKLLKDQPQAIQDAVRPLIEQTAKSFPAIRDNQELTGYGLLQAYKGHRGGNPVAVSEALRDAGIPGIRYLDDGSRGQGKGTSNFVVFPGNEDLLTILRRNGGLLD</sequence>
<protein>
    <recommendedName>
        <fullName evidence="1">ART-PolyVal-like domain-containing protein</fullName>
    </recommendedName>
</protein>
<evidence type="ECO:0000259" key="1">
    <source>
        <dbReference type="Pfam" id="PF18760"/>
    </source>
</evidence>
<feature type="domain" description="ART-PolyVal-like" evidence="1">
    <location>
        <begin position="133"/>
        <end position="232"/>
    </location>
</feature>
<reference evidence="2" key="1">
    <citation type="submission" date="2020-04" db="EMBL/GenBank/DDBJ databases">
        <authorList>
            <person name="Chiriac C."/>
            <person name="Salcher M."/>
            <person name="Ghai R."/>
            <person name="Kavagutti S V."/>
        </authorList>
    </citation>
    <scope>NUCLEOTIDE SEQUENCE</scope>
</reference>
<proteinExistence type="predicted"/>